<feature type="region of interest" description="Disordered" evidence="1">
    <location>
        <begin position="208"/>
        <end position="244"/>
    </location>
</feature>
<dbReference type="GO" id="GO:0005524">
    <property type="term" value="F:ATP binding"/>
    <property type="evidence" value="ECO:0007669"/>
    <property type="project" value="UniProtKB-KW"/>
</dbReference>
<evidence type="ECO:0000256" key="1">
    <source>
        <dbReference type="SAM" id="MobiDB-lite"/>
    </source>
</evidence>
<dbReference type="RefSeq" id="WP_235051863.1">
    <property type="nucleotide sequence ID" value="NZ_JAKFHA010000004.1"/>
</dbReference>
<dbReference type="EMBL" id="JAKFHA010000004">
    <property type="protein sequence ID" value="MCF2527710.1"/>
    <property type="molecule type" value="Genomic_DNA"/>
</dbReference>
<dbReference type="AlphaFoldDB" id="A0AA41PXI0"/>
<name>A0AA41PXI0_9ACTN</name>
<accession>A0AA41PXI0</accession>
<feature type="compositionally biased region" description="Pro residues" evidence="1">
    <location>
        <begin position="216"/>
        <end position="228"/>
    </location>
</feature>
<dbReference type="Pfam" id="PF13671">
    <property type="entry name" value="AAA_33"/>
    <property type="match status" value="1"/>
</dbReference>
<keyword evidence="3" id="KW-1185">Reference proteome</keyword>
<dbReference type="SUPFAM" id="SSF52540">
    <property type="entry name" value="P-loop containing nucleoside triphosphate hydrolases"/>
    <property type="match status" value="1"/>
</dbReference>
<protein>
    <submittedName>
        <fullName evidence="2">ATP-binding protein</fullName>
    </submittedName>
</protein>
<evidence type="ECO:0000313" key="3">
    <source>
        <dbReference type="Proteomes" id="UP001165378"/>
    </source>
</evidence>
<reference evidence="2" key="1">
    <citation type="submission" date="2022-01" db="EMBL/GenBank/DDBJ databases">
        <title>Genome-Based Taxonomic Classification of the Phylum Actinobacteria.</title>
        <authorList>
            <person name="Gao Y."/>
        </authorList>
    </citation>
    <scope>NUCLEOTIDE SEQUENCE</scope>
    <source>
        <strain evidence="2">KLBMP 8922</strain>
    </source>
</reference>
<dbReference type="Proteomes" id="UP001165378">
    <property type="component" value="Unassembled WGS sequence"/>
</dbReference>
<dbReference type="InterPro" id="IPR027417">
    <property type="entry name" value="P-loop_NTPase"/>
</dbReference>
<comment type="caution">
    <text evidence="2">The sequence shown here is derived from an EMBL/GenBank/DDBJ whole genome shotgun (WGS) entry which is preliminary data.</text>
</comment>
<keyword evidence="2" id="KW-0547">Nucleotide-binding</keyword>
<sequence>MRDSTGSAYPTALRPTGLHDLRTGPAPEQIVYGASDLVVLAGLPGAGKSTLMARCARARTIDSQHVRERFQLRLPWWVPYPVIRPLVRITHYLRLYAALRARGPLVVHDCGTVPLVRTWLAATARRQGRDVHLLFIDARTDEARAGQQARSRCVPPRDFARHCAVARRTLDALAAAAAPPPGWKSAVVLDRPAAGRLRDLSFAAEPGLGIRSAARPGPPVPPVPPGPRQSPDGTRRTPHPHGTI</sequence>
<evidence type="ECO:0000313" key="2">
    <source>
        <dbReference type="EMBL" id="MCF2527710.1"/>
    </source>
</evidence>
<proteinExistence type="predicted"/>
<dbReference type="Gene3D" id="3.40.50.300">
    <property type="entry name" value="P-loop containing nucleotide triphosphate hydrolases"/>
    <property type="match status" value="1"/>
</dbReference>
<organism evidence="2 3">
    <name type="scientific">Yinghuangia soli</name>
    <dbReference type="NCBI Taxonomy" id="2908204"/>
    <lineage>
        <taxon>Bacteria</taxon>
        <taxon>Bacillati</taxon>
        <taxon>Actinomycetota</taxon>
        <taxon>Actinomycetes</taxon>
        <taxon>Kitasatosporales</taxon>
        <taxon>Streptomycetaceae</taxon>
        <taxon>Yinghuangia</taxon>
    </lineage>
</organism>
<gene>
    <name evidence="2" type="ORF">LZ495_10845</name>
</gene>
<keyword evidence="2" id="KW-0067">ATP-binding</keyword>